<accession>A0ABP5G382</accession>
<dbReference type="Pfam" id="PF01476">
    <property type="entry name" value="LysM"/>
    <property type="match status" value="1"/>
</dbReference>
<name>A0ABP5G382_9MICC</name>
<reference evidence="4" key="1">
    <citation type="journal article" date="2019" name="Int. J. Syst. Evol. Microbiol.">
        <title>The Global Catalogue of Microorganisms (GCM) 10K type strain sequencing project: providing services to taxonomists for standard genome sequencing and annotation.</title>
        <authorList>
            <consortium name="The Broad Institute Genomics Platform"/>
            <consortium name="The Broad Institute Genome Sequencing Center for Infectious Disease"/>
            <person name="Wu L."/>
            <person name="Ma J."/>
        </authorList>
    </citation>
    <scope>NUCLEOTIDE SEQUENCE [LARGE SCALE GENOMIC DNA]</scope>
    <source>
        <strain evidence="4">JCM 13595</strain>
    </source>
</reference>
<sequence>MSTMTNTGSTTSTLTLTCKGRRTIRTLIVIGSLTVAGVLTVVLWFGLPGSSAVASDGSEPEVYQQIIVQPGDTLWEISSRLSHDSDQAVVLEKILEYNSLETSHLEVGQPLYVPAVE</sequence>
<organism evidence="3 4">
    <name type="scientific">Yaniella flava</name>
    <dbReference type="NCBI Taxonomy" id="287930"/>
    <lineage>
        <taxon>Bacteria</taxon>
        <taxon>Bacillati</taxon>
        <taxon>Actinomycetota</taxon>
        <taxon>Actinomycetes</taxon>
        <taxon>Micrococcales</taxon>
        <taxon>Micrococcaceae</taxon>
        <taxon>Yaniella</taxon>
    </lineage>
</organism>
<dbReference type="SMART" id="SM00257">
    <property type="entry name" value="LysM"/>
    <property type="match status" value="1"/>
</dbReference>
<feature type="transmembrane region" description="Helical" evidence="1">
    <location>
        <begin position="27"/>
        <end position="47"/>
    </location>
</feature>
<comment type="caution">
    <text evidence="3">The sequence shown here is derived from an EMBL/GenBank/DDBJ whole genome shotgun (WGS) entry which is preliminary data.</text>
</comment>
<dbReference type="SUPFAM" id="SSF54106">
    <property type="entry name" value="LysM domain"/>
    <property type="match status" value="1"/>
</dbReference>
<feature type="domain" description="LysM" evidence="2">
    <location>
        <begin position="64"/>
        <end position="113"/>
    </location>
</feature>
<keyword evidence="1" id="KW-0472">Membrane</keyword>
<dbReference type="Gene3D" id="3.10.350.10">
    <property type="entry name" value="LysM domain"/>
    <property type="match status" value="1"/>
</dbReference>
<dbReference type="Proteomes" id="UP001501461">
    <property type="component" value="Unassembled WGS sequence"/>
</dbReference>
<proteinExistence type="predicted"/>
<evidence type="ECO:0000256" key="1">
    <source>
        <dbReference type="SAM" id="Phobius"/>
    </source>
</evidence>
<keyword evidence="4" id="KW-1185">Reference proteome</keyword>
<dbReference type="RefSeq" id="WP_343957654.1">
    <property type="nucleotide sequence ID" value="NZ_BAAAMN010000029.1"/>
</dbReference>
<dbReference type="InterPro" id="IPR036779">
    <property type="entry name" value="LysM_dom_sf"/>
</dbReference>
<keyword evidence="1" id="KW-0812">Transmembrane</keyword>
<protein>
    <recommendedName>
        <fullName evidence="2">LysM domain-containing protein</fullName>
    </recommendedName>
</protein>
<keyword evidence="1" id="KW-1133">Transmembrane helix</keyword>
<dbReference type="CDD" id="cd00118">
    <property type="entry name" value="LysM"/>
    <property type="match status" value="1"/>
</dbReference>
<dbReference type="PROSITE" id="PS51782">
    <property type="entry name" value="LYSM"/>
    <property type="match status" value="1"/>
</dbReference>
<gene>
    <name evidence="3" type="ORF">GCM10009720_17430</name>
</gene>
<dbReference type="EMBL" id="BAAAMN010000029">
    <property type="protein sequence ID" value="GAA2037351.1"/>
    <property type="molecule type" value="Genomic_DNA"/>
</dbReference>
<dbReference type="InterPro" id="IPR018392">
    <property type="entry name" value="LysM"/>
</dbReference>
<evidence type="ECO:0000259" key="2">
    <source>
        <dbReference type="PROSITE" id="PS51782"/>
    </source>
</evidence>
<evidence type="ECO:0000313" key="4">
    <source>
        <dbReference type="Proteomes" id="UP001501461"/>
    </source>
</evidence>
<evidence type="ECO:0000313" key="3">
    <source>
        <dbReference type="EMBL" id="GAA2037351.1"/>
    </source>
</evidence>